<feature type="region of interest" description="Disordered" evidence="9">
    <location>
        <begin position="581"/>
        <end position="606"/>
    </location>
</feature>
<comment type="caution">
    <text evidence="11">The sequence shown here is derived from an EMBL/GenBank/DDBJ whole genome shotgun (WGS) entry which is preliminary data.</text>
</comment>
<dbReference type="PANTHER" id="PTHR46481">
    <property type="entry name" value="ZINC FINGER BED DOMAIN-CONTAINING PROTEIN 4"/>
    <property type="match status" value="1"/>
</dbReference>
<dbReference type="OrthoDB" id="4951847at2759"/>
<evidence type="ECO:0000256" key="6">
    <source>
        <dbReference type="ARBA" id="ARBA00023163"/>
    </source>
</evidence>
<evidence type="ECO:0000256" key="3">
    <source>
        <dbReference type="ARBA" id="ARBA00022771"/>
    </source>
</evidence>
<dbReference type="InterPro" id="IPR052035">
    <property type="entry name" value="ZnF_BED_domain_contain"/>
</dbReference>
<organism evidence="11 12">
    <name type="scientific">Muraenolepis orangiensis</name>
    <name type="common">Patagonian moray cod</name>
    <dbReference type="NCBI Taxonomy" id="630683"/>
    <lineage>
        <taxon>Eukaryota</taxon>
        <taxon>Metazoa</taxon>
        <taxon>Chordata</taxon>
        <taxon>Craniata</taxon>
        <taxon>Vertebrata</taxon>
        <taxon>Euteleostomi</taxon>
        <taxon>Actinopterygii</taxon>
        <taxon>Neopterygii</taxon>
        <taxon>Teleostei</taxon>
        <taxon>Neoteleostei</taxon>
        <taxon>Acanthomorphata</taxon>
        <taxon>Zeiogadaria</taxon>
        <taxon>Gadariae</taxon>
        <taxon>Gadiformes</taxon>
        <taxon>Muraenolepidoidei</taxon>
        <taxon>Muraenolepididae</taxon>
        <taxon>Muraenolepis</taxon>
    </lineage>
</organism>
<evidence type="ECO:0000256" key="4">
    <source>
        <dbReference type="ARBA" id="ARBA00022833"/>
    </source>
</evidence>
<gene>
    <name evidence="11" type="ORF">NHX12_023570</name>
</gene>
<keyword evidence="4" id="KW-0862">Zinc</keyword>
<feature type="compositionally biased region" description="Basic and acidic residues" evidence="9">
    <location>
        <begin position="595"/>
        <end position="606"/>
    </location>
</feature>
<evidence type="ECO:0000256" key="9">
    <source>
        <dbReference type="SAM" id="MobiDB-lite"/>
    </source>
</evidence>
<dbReference type="InterPro" id="IPR007021">
    <property type="entry name" value="DUF659"/>
</dbReference>
<dbReference type="GO" id="GO:0008270">
    <property type="term" value="F:zinc ion binding"/>
    <property type="evidence" value="ECO:0007669"/>
    <property type="project" value="UniProtKB-KW"/>
</dbReference>
<name>A0A9Q0ISW0_9TELE</name>
<dbReference type="SUPFAM" id="SSF53098">
    <property type="entry name" value="Ribonuclease H-like"/>
    <property type="match status" value="1"/>
</dbReference>
<evidence type="ECO:0000313" key="12">
    <source>
        <dbReference type="Proteomes" id="UP001148018"/>
    </source>
</evidence>
<protein>
    <recommendedName>
        <fullName evidence="10">BED-type domain-containing protein</fullName>
    </recommendedName>
</protein>
<dbReference type="Pfam" id="PF04937">
    <property type="entry name" value="DUF659"/>
    <property type="match status" value="1"/>
</dbReference>
<sequence>MPRLQSGVWKHFTPAIKDGRETFMCNYCSKTNSKNATKMQMHLDKCKEYSAFSQRSPGADGSSSASIPVPSSSFLPGATPGDGGHFLIDSVDQGSQAFADECLARAVYATGSPLTLTDNVYWRRFFSVLRPAYCPPTRHAVSLHLLDCEFERVSGRVRRAVAEADCVALVCGGWAEPRDVVDYVVSTPLPLFYKSARRTERASVGEALKEAIGEVGAQRVFAVVTEDAPEMAEAWAQVEEAFPHVSAVGCAAFGIRRLFDEIAGQPSLRALCRRAEQVVRCVRERRALADTFGHWQTTKMRSHDAAGNPVSAVLPAPAPSGSDWTSAVTMLNGLLEGQATLREMALSPTVDVDVSVRATLQDPAFWKGVAGGRNLLYLVGSRIDHVRREEQTLSAVVETLGQLRYHVGAELPGSSLHAGEQEAVLAALERCQEFCVRPIHAAAYMLDPKHVGQQTLSGEQVNGAYFVISNISHHLNLDQGKVLGSFARFSAKEGLWKGGGIWSSCRHVSPSTWWKGLCSSEPLSSVASAILQIPPTAAACEALRSRLTDAGSRCGGADGAGLSPERLEKLVAVQMNLKALEPSDHDFASPESQEEEVKISFESETQ</sequence>
<evidence type="ECO:0000259" key="10">
    <source>
        <dbReference type="PROSITE" id="PS50808"/>
    </source>
</evidence>
<dbReference type="InterPro" id="IPR003656">
    <property type="entry name" value="Znf_BED"/>
</dbReference>
<comment type="subcellular location">
    <subcellularLocation>
        <location evidence="1">Nucleus</location>
    </subcellularLocation>
</comment>
<evidence type="ECO:0000256" key="8">
    <source>
        <dbReference type="PROSITE-ProRule" id="PRU00027"/>
    </source>
</evidence>
<feature type="domain" description="BED-type" evidence="10">
    <location>
        <begin position="3"/>
        <end position="53"/>
    </location>
</feature>
<evidence type="ECO:0000313" key="11">
    <source>
        <dbReference type="EMBL" id="KAJ3609043.1"/>
    </source>
</evidence>
<keyword evidence="3 8" id="KW-0863">Zinc-finger</keyword>
<dbReference type="PROSITE" id="PS50808">
    <property type="entry name" value="ZF_BED"/>
    <property type="match status" value="1"/>
</dbReference>
<dbReference type="InterPro" id="IPR012337">
    <property type="entry name" value="RNaseH-like_sf"/>
</dbReference>
<reference evidence="11" key="1">
    <citation type="submission" date="2022-07" db="EMBL/GenBank/DDBJ databases">
        <title>Chromosome-level genome of Muraenolepis orangiensis.</title>
        <authorList>
            <person name="Kim J."/>
        </authorList>
    </citation>
    <scope>NUCLEOTIDE SEQUENCE</scope>
    <source>
        <strain evidence="11">KU_S4_2022</strain>
        <tissue evidence="11">Muscle</tissue>
    </source>
</reference>
<keyword evidence="12" id="KW-1185">Reference proteome</keyword>
<accession>A0A9Q0ISW0</accession>
<dbReference type="GO" id="GO:0003677">
    <property type="term" value="F:DNA binding"/>
    <property type="evidence" value="ECO:0007669"/>
    <property type="project" value="InterPro"/>
</dbReference>
<evidence type="ECO:0000256" key="7">
    <source>
        <dbReference type="ARBA" id="ARBA00023242"/>
    </source>
</evidence>
<evidence type="ECO:0000256" key="5">
    <source>
        <dbReference type="ARBA" id="ARBA00023015"/>
    </source>
</evidence>
<dbReference type="Proteomes" id="UP001148018">
    <property type="component" value="Unassembled WGS sequence"/>
</dbReference>
<dbReference type="PANTHER" id="PTHR46481:SF10">
    <property type="entry name" value="ZINC FINGER BED DOMAIN-CONTAINING PROTEIN 39"/>
    <property type="match status" value="1"/>
</dbReference>
<keyword evidence="6" id="KW-0804">Transcription</keyword>
<keyword evidence="2" id="KW-0479">Metal-binding</keyword>
<dbReference type="AlphaFoldDB" id="A0A9Q0ISW0"/>
<dbReference type="GO" id="GO:0005634">
    <property type="term" value="C:nucleus"/>
    <property type="evidence" value="ECO:0007669"/>
    <property type="project" value="UniProtKB-SubCell"/>
</dbReference>
<proteinExistence type="predicted"/>
<evidence type="ECO:0000256" key="2">
    <source>
        <dbReference type="ARBA" id="ARBA00022723"/>
    </source>
</evidence>
<dbReference type="EMBL" id="JANIIK010000039">
    <property type="protein sequence ID" value="KAJ3609043.1"/>
    <property type="molecule type" value="Genomic_DNA"/>
</dbReference>
<keyword evidence="7" id="KW-0539">Nucleus</keyword>
<evidence type="ECO:0000256" key="1">
    <source>
        <dbReference type="ARBA" id="ARBA00004123"/>
    </source>
</evidence>
<keyword evidence="5" id="KW-0805">Transcription regulation</keyword>